<feature type="transmembrane region" description="Helical" evidence="5">
    <location>
        <begin position="317"/>
        <end position="341"/>
    </location>
</feature>
<feature type="transmembrane region" description="Helical" evidence="5">
    <location>
        <begin position="145"/>
        <end position="168"/>
    </location>
</feature>
<feature type="domain" description="HTTM-like" evidence="6">
    <location>
        <begin position="63"/>
        <end position="345"/>
    </location>
</feature>
<dbReference type="EMBL" id="QPEX01000017">
    <property type="protein sequence ID" value="RCS51869.1"/>
    <property type="molecule type" value="Genomic_DNA"/>
</dbReference>
<dbReference type="GO" id="GO:0012505">
    <property type="term" value="C:endomembrane system"/>
    <property type="evidence" value="ECO:0007669"/>
    <property type="project" value="UniProtKB-SubCell"/>
</dbReference>
<feature type="transmembrane region" description="Helical" evidence="5">
    <location>
        <begin position="219"/>
        <end position="243"/>
    </location>
</feature>
<dbReference type="PANTHER" id="PTHR39535:SF2">
    <property type="entry name" value="HTTM DOMAIN-CONTAINING PROTEIN"/>
    <property type="match status" value="1"/>
</dbReference>
<keyword evidence="3 5" id="KW-1133">Transmembrane helix</keyword>
<evidence type="ECO:0000256" key="3">
    <source>
        <dbReference type="ARBA" id="ARBA00022989"/>
    </source>
</evidence>
<comment type="subcellular location">
    <subcellularLocation>
        <location evidence="1">Endomembrane system</location>
        <topology evidence="1">Multi-pass membrane protein</topology>
    </subcellularLocation>
</comment>
<gene>
    <name evidence="7" type="ORF">DTL42_09930</name>
</gene>
<protein>
    <recommendedName>
        <fullName evidence="6">HTTM-like domain-containing protein</fullName>
    </recommendedName>
</protein>
<evidence type="ECO:0000256" key="1">
    <source>
        <dbReference type="ARBA" id="ARBA00004127"/>
    </source>
</evidence>
<proteinExistence type="predicted"/>
<accession>A0A368KUH4</accession>
<feature type="transmembrane region" description="Helical" evidence="5">
    <location>
        <begin position="282"/>
        <end position="305"/>
    </location>
</feature>
<evidence type="ECO:0000256" key="2">
    <source>
        <dbReference type="ARBA" id="ARBA00022692"/>
    </source>
</evidence>
<feature type="transmembrane region" description="Helical" evidence="5">
    <location>
        <begin position="73"/>
        <end position="97"/>
    </location>
</feature>
<comment type="caution">
    <text evidence="7">The sequence shown here is derived from an EMBL/GenBank/DDBJ whole genome shotgun (WGS) entry which is preliminary data.</text>
</comment>
<feature type="transmembrane region" description="Helical" evidence="5">
    <location>
        <begin position="188"/>
        <end position="207"/>
    </location>
</feature>
<dbReference type="PANTHER" id="PTHR39535">
    <property type="entry name" value="SPORULATION-DELAYING PROTEIN SDPB"/>
    <property type="match status" value="1"/>
</dbReference>
<sequence length="371" mass="41802">MLRRRSLSRPSLARRSRCRRAHQRDGDRTCCPRPVITGIARVLGTYFTRLSDSISDAWNSFWFQKESPRTVSILRIVAGIVALIYAFSFTSELAIWFSDGGVLPYARTLRLTGADDPTNRIYYWSVFYFAHSQLYLYLLHATGLISILMFTVGFQTRIAAIVATVFVISYAQRAPMLTGLVEPLLCPVMLYLCLAPCGAYFSVDAWLRDRRRTVPVPDSFLAHLAVRLVQVHVSMFYLMLAFAKLGNNVWWNGQAMWWLIAQPDTRLVDLTFLRANGLPTLVFAWTHLVVLFELVFGLFIWVRILRPLLAIVATIHWIALGLVTGHWVFAILMIGLSLAFAPLEVLTAKSETSSPANNKATQTPEPVGSGV</sequence>
<dbReference type="InterPro" id="IPR011020">
    <property type="entry name" value="HTTM-like"/>
</dbReference>
<evidence type="ECO:0000256" key="4">
    <source>
        <dbReference type="ARBA" id="ARBA00023136"/>
    </source>
</evidence>
<dbReference type="AlphaFoldDB" id="A0A368KUH4"/>
<organism evidence="7 8">
    <name type="scientific">Bremerella cremea</name>
    <dbReference type="NCBI Taxonomy" id="1031537"/>
    <lineage>
        <taxon>Bacteria</taxon>
        <taxon>Pseudomonadati</taxon>
        <taxon>Planctomycetota</taxon>
        <taxon>Planctomycetia</taxon>
        <taxon>Pirellulales</taxon>
        <taxon>Pirellulaceae</taxon>
        <taxon>Bremerella</taxon>
    </lineage>
</organism>
<reference evidence="7 8" key="1">
    <citation type="submission" date="2018-07" db="EMBL/GenBank/DDBJ databases">
        <title>Comparative genomes isolates from brazilian mangrove.</title>
        <authorList>
            <person name="De Araujo J.E."/>
            <person name="Taketani R.G."/>
            <person name="Silva M.C.P."/>
            <person name="Lourenco M.V."/>
            <person name="Oliveira V.M."/>
            <person name="Andreote F.D."/>
        </authorList>
    </citation>
    <scope>NUCLEOTIDE SEQUENCE [LARGE SCALE GENOMIC DNA]</scope>
    <source>
        <strain evidence="7 8">HEX PRIS-MGV</strain>
    </source>
</reference>
<keyword evidence="4 5" id="KW-0472">Membrane</keyword>
<evidence type="ECO:0000259" key="6">
    <source>
        <dbReference type="SMART" id="SM00752"/>
    </source>
</evidence>
<dbReference type="SMART" id="SM00752">
    <property type="entry name" value="HTTM"/>
    <property type="match status" value="1"/>
</dbReference>
<evidence type="ECO:0000313" key="8">
    <source>
        <dbReference type="Proteomes" id="UP000253562"/>
    </source>
</evidence>
<keyword evidence="2 5" id="KW-0812">Transmembrane</keyword>
<name>A0A368KUH4_9BACT</name>
<dbReference type="Proteomes" id="UP000253562">
    <property type="component" value="Unassembled WGS sequence"/>
</dbReference>
<dbReference type="InterPro" id="IPR052964">
    <property type="entry name" value="Sporulation_signal_mat"/>
</dbReference>
<evidence type="ECO:0000256" key="5">
    <source>
        <dbReference type="SAM" id="Phobius"/>
    </source>
</evidence>
<feature type="transmembrane region" description="Helical" evidence="5">
    <location>
        <begin position="121"/>
        <end position="138"/>
    </location>
</feature>
<evidence type="ECO:0000313" key="7">
    <source>
        <dbReference type="EMBL" id="RCS51869.1"/>
    </source>
</evidence>